<evidence type="ECO:0000256" key="1">
    <source>
        <dbReference type="ARBA" id="ARBA00004229"/>
    </source>
</evidence>
<accession>A0A3L6F0R6</accession>
<dbReference type="GO" id="GO:0046872">
    <property type="term" value="F:metal ion binding"/>
    <property type="evidence" value="ECO:0007669"/>
    <property type="project" value="UniProtKB-KW"/>
</dbReference>
<evidence type="ECO:0000256" key="6">
    <source>
        <dbReference type="ARBA" id="ARBA00022723"/>
    </source>
</evidence>
<dbReference type="SUPFAM" id="SSF54292">
    <property type="entry name" value="2Fe-2S ferredoxin-like"/>
    <property type="match status" value="1"/>
</dbReference>
<dbReference type="Gene3D" id="3.10.20.30">
    <property type="match status" value="1"/>
</dbReference>
<feature type="domain" description="2Fe-2S ferredoxin-type" evidence="12">
    <location>
        <begin position="59"/>
        <end position="149"/>
    </location>
</feature>
<dbReference type="GO" id="GO:0009507">
    <property type="term" value="C:chloroplast"/>
    <property type="evidence" value="ECO:0007669"/>
    <property type="project" value="UniProtKB-SubCell"/>
</dbReference>
<evidence type="ECO:0000256" key="2">
    <source>
        <dbReference type="ARBA" id="ARBA00007874"/>
    </source>
</evidence>
<dbReference type="NCBIfam" id="TIGR02008">
    <property type="entry name" value="fdx_plant"/>
    <property type="match status" value="1"/>
</dbReference>
<dbReference type="ExpressionAtlas" id="A0A3L6F0R6">
    <property type="expression patterns" value="baseline and differential"/>
</dbReference>
<dbReference type="GO" id="GO:0022900">
    <property type="term" value="P:electron transport chain"/>
    <property type="evidence" value="ECO:0007669"/>
    <property type="project" value="InterPro"/>
</dbReference>
<dbReference type="InterPro" id="IPR012675">
    <property type="entry name" value="Beta-grasp_dom_sf"/>
</dbReference>
<dbReference type="Pfam" id="PF00111">
    <property type="entry name" value="Fer2"/>
    <property type="match status" value="1"/>
</dbReference>
<evidence type="ECO:0000256" key="9">
    <source>
        <dbReference type="ARBA" id="ARBA00023004"/>
    </source>
</evidence>
<reference evidence="13 14" key="1">
    <citation type="journal article" date="2018" name="Nat. Genet.">
        <title>Extensive intraspecific gene order and gene structural variations between Mo17 and other maize genomes.</title>
        <authorList>
            <person name="Sun S."/>
            <person name="Zhou Y."/>
            <person name="Chen J."/>
            <person name="Shi J."/>
            <person name="Zhao H."/>
            <person name="Zhao H."/>
            <person name="Song W."/>
            <person name="Zhang M."/>
            <person name="Cui Y."/>
            <person name="Dong X."/>
            <person name="Liu H."/>
            <person name="Ma X."/>
            <person name="Jiao Y."/>
            <person name="Wang B."/>
            <person name="Wei X."/>
            <person name="Stein J.C."/>
            <person name="Glaubitz J.C."/>
            <person name="Lu F."/>
            <person name="Yu G."/>
            <person name="Liang C."/>
            <person name="Fengler K."/>
            <person name="Li B."/>
            <person name="Rafalski A."/>
            <person name="Schnable P.S."/>
            <person name="Ware D.H."/>
            <person name="Buckler E.S."/>
            <person name="Lai J."/>
        </authorList>
    </citation>
    <scope>NUCLEOTIDE SEQUENCE [LARGE SCALE GENOMIC DNA]</scope>
    <source>
        <strain evidence="14">cv. Missouri 17</strain>
        <tissue evidence="13">Seedling</tissue>
    </source>
</reference>
<gene>
    <name evidence="13" type="primary">FDX5_1</name>
    <name evidence="13" type="ORF">Zm00014a_019226</name>
</gene>
<dbReference type="PROSITE" id="PS00197">
    <property type="entry name" value="2FE2S_FER_1"/>
    <property type="match status" value="1"/>
</dbReference>
<evidence type="ECO:0000256" key="10">
    <source>
        <dbReference type="ARBA" id="ARBA00023014"/>
    </source>
</evidence>
<sequence>MAAAAAALVSSNSLRAPAAFSVVVRAASRPAPVVAVVTPLPAAKAAAARGARLRAQATHNVKLITPDGEVQLKMPGDVYILDHAEERGLDLPYSCRAGACSSCVGKIVSGSVNQFDQSFLDDDQVAEGFVLTCIAYPTSDLVIQTHKEDALVESY</sequence>
<dbReference type="InterPro" id="IPR001041">
    <property type="entry name" value="2Fe-2S_ferredoxin-type"/>
</dbReference>
<dbReference type="KEGG" id="zma:103653165"/>
<proteinExistence type="inferred from homology"/>
<keyword evidence="4 11" id="KW-0934">Plastid</keyword>
<keyword evidence="6 11" id="KW-0479">Metal-binding</keyword>
<dbReference type="FunFam" id="3.10.20.30:FF:000014">
    <property type="entry name" value="Ferredoxin"/>
    <property type="match status" value="1"/>
</dbReference>
<keyword evidence="8 11" id="KW-0249">Electron transport</keyword>
<keyword evidence="5 11" id="KW-0001">2Fe-2S</keyword>
<evidence type="ECO:0000256" key="7">
    <source>
        <dbReference type="ARBA" id="ARBA00022946"/>
    </source>
</evidence>
<dbReference type="AlphaFoldDB" id="A0A3L6F0R6"/>
<keyword evidence="7" id="KW-0809">Transit peptide</keyword>
<comment type="subcellular location">
    <subcellularLocation>
        <location evidence="1 11">Plastid</location>
        <location evidence="1 11">Chloroplast</location>
    </subcellularLocation>
</comment>
<dbReference type="PANTHER" id="PTHR43112:SF30">
    <property type="entry name" value="FERREDOXIN-3, CHLOROPLASTIC"/>
    <property type="match status" value="1"/>
</dbReference>
<comment type="similarity">
    <text evidence="2 11">Belongs to the 2Fe2S plant-type ferredoxin family.</text>
</comment>
<dbReference type="InterPro" id="IPR006058">
    <property type="entry name" value="2Fe2S_fd_BS"/>
</dbReference>
<comment type="function">
    <text evidence="11">Ferredoxins are iron-sulfur proteins that transfer electrons in a wide variety of metabolic reactions.</text>
</comment>
<evidence type="ECO:0000256" key="3">
    <source>
        <dbReference type="ARBA" id="ARBA00022448"/>
    </source>
</evidence>
<organism evidence="13 14">
    <name type="scientific">Zea mays</name>
    <name type="common">Maize</name>
    <dbReference type="NCBI Taxonomy" id="4577"/>
    <lineage>
        <taxon>Eukaryota</taxon>
        <taxon>Viridiplantae</taxon>
        <taxon>Streptophyta</taxon>
        <taxon>Embryophyta</taxon>
        <taxon>Tracheophyta</taxon>
        <taxon>Spermatophyta</taxon>
        <taxon>Magnoliopsida</taxon>
        <taxon>Liliopsida</taxon>
        <taxon>Poales</taxon>
        <taxon>Poaceae</taxon>
        <taxon>PACMAD clade</taxon>
        <taxon>Panicoideae</taxon>
        <taxon>Andropogonodae</taxon>
        <taxon>Andropogoneae</taxon>
        <taxon>Tripsacinae</taxon>
        <taxon>Zea</taxon>
    </lineage>
</organism>
<keyword evidence="11" id="KW-0150">Chloroplast</keyword>
<keyword evidence="10 11" id="KW-0411">Iron-sulfur</keyword>
<dbReference type="EMBL" id="NCVQ01000005">
    <property type="protein sequence ID" value="PWZ26660.1"/>
    <property type="molecule type" value="Genomic_DNA"/>
</dbReference>
<dbReference type="PANTHER" id="PTHR43112">
    <property type="entry name" value="FERREDOXIN"/>
    <property type="match status" value="1"/>
</dbReference>
<comment type="caution">
    <text evidence="13">The sequence shown here is derived from an EMBL/GenBank/DDBJ whole genome shotgun (WGS) entry which is preliminary data.</text>
</comment>
<evidence type="ECO:0000256" key="5">
    <source>
        <dbReference type="ARBA" id="ARBA00022714"/>
    </source>
</evidence>
<evidence type="ECO:0000259" key="12">
    <source>
        <dbReference type="PROSITE" id="PS51085"/>
    </source>
</evidence>
<dbReference type="OMA" id="THMENEM"/>
<evidence type="ECO:0000256" key="11">
    <source>
        <dbReference type="RuleBase" id="RU364001"/>
    </source>
</evidence>
<dbReference type="Proteomes" id="UP000251960">
    <property type="component" value="Chromosome 4"/>
</dbReference>
<dbReference type="PROSITE" id="PS51085">
    <property type="entry name" value="2FE2S_FER_2"/>
    <property type="match status" value="1"/>
</dbReference>
<dbReference type="GO" id="GO:0009055">
    <property type="term" value="F:electron transfer activity"/>
    <property type="evidence" value="ECO:0007669"/>
    <property type="project" value="InterPro"/>
</dbReference>
<evidence type="ECO:0000313" key="13">
    <source>
        <dbReference type="EMBL" id="PWZ26660.1"/>
    </source>
</evidence>
<dbReference type="InterPro" id="IPR010241">
    <property type="entry name" value="Fd_pln"/>
</dbReference>
<dbReference type="OrthoDB" id="1885901at2759"/>
<comment type="cofactor">
    <cofactor evidence="11">
        <name>[2Fe-2S] cluster</name>
        <dbReference type="ChEBI" id="CHEBI:190135"/>
    </cofactor>
    <text evidence="11">Binds 1 [2Fe-2S] cluster.</text>
</comment>
<dbReference type="GO" id="GO:0051537">
    <property type="term" value="F:2 iron, 2 sulfur cluster binding"/>
    <property type="evidence" value="ECO:0007669"/>
    <property type="project" value="UniProtKB-KW"/>
</dbReference>
<dbReference type="SMR" id="A0A3L6F0R6"/>
<keyword evidence="3 11" id="KW-0813">Transport</keyword>
<evidence type="ECO:0000313" key="14">
    <source>
        <dbReference type="Proteomes" id="UP000251960"/>
    </source>
</evidence>
<dbReference type="InterPro" id="IPR036010">
    <property type="entry name" value="2Fe-2S_ferredoxin-like_sf"/>
</dbReference>
<evidence type="ECO:0000256" key="4">
    <source>
        <dbReference type="ARBA" id="ARBA00022640"/>
    </source>
</evidence>
<keyword evidence="9 11" id="KW-0408">Iron</keyword>
<evidence type="ECO:0000256" key="8">
    <source>
        <dbReference type="ARBA" id="ARBA00022982"/>
    </source>
</evidence>
<dbReference type="CDD" id="cd00207">
    <property type="entry name" value="fer2"/>
    <property type="match status" value="1"/>
</dbReference>
<name>A0A3L6F0R6_MAIZE</name>
<protein>
    <recommendedName>
        <fullName evidence="11">Ferredoxin</fullName>
    </recommendedName>
</protein>